<evidence type="ECO:0000256" key="13">
    <source>
        <dbReference type="PROSITE-ProRule" id="PRU10144"/>
    </source>
</evidence>
<keyword evidence="5 12" id="KW-0812">Transmembrane</keyword>
<evidence type="ECO:0000256" key="10">
    <source>
        <dbReference type="ARBA" id="ARBA00023136"/>
    </source>
</evidence>
<evidence type="ECO:0000256" key="4">
    <source>
        <dbReference type="ARBA" id="ARBA00022496"/>
    </source>
</evidence>
<evidence type="ECO:0000256" key="15">
    <source>
        <dbReference type="SAM" id="SignalP"/>
    </source>
</evidence>
<evidence type="ECO:0000256" key="7">
    <source>
        <dbReference type="ARBA" id="ARBA00023004"/>
    </source>
</evidence>
<dbReference type="Gene3D" id="2.40.170.20">
    <property type="entry name" value="TonB-dependent receptor, beta-barrel domain"/>
    <property type="match status" value="1"/>
</dbReference>
<keyword evidence="18" id="KW-0675">Receptor</keyword>
<evidence type="ECO:0000256" key="9">
    <source>
        <dbReference type="ARBA" id="ARBA00023077"/>
    </source>
</evidence>
<dbReference type="PROSITE" id="PS01156">
    <property type="entry name" value="TONB_DEPENDENT_REC_2"/>
    <property type="match status" value="1"/>
</dbReference>
<feature type="domain" description="TonB-dependent receptor plug" evidence="17">
    <location>
        <begin position="83"/>
        <end position="191"/>
    </location>
</feature>
<evidence type="ECO:0000256" key="2">
    <source>
        <dbReference type="ARBA" id="ARBA00022448"/>
    </source>
</evidence>
<name>A0ABT9PPA2_9HYPH</name>
<evidence type="ECO:0000313" key="19">
    <source>
        <dbReference type="Proteomes" id="UP001241472"/>
    </source>
</evidence>
<evidence type="ECO:0000256" key="5">
    <source>
        <dbReference type="ARBA" id="ARBA00022692"/>
    </source>
</evidence>
<proteinExistence type="inferred from homology"/>
<keyword evidence="8" id="KW-0406">Ion transport</keyword>
<evidence type="ECO:0000256" key="14">
    <source>
        <dbReference type="RuleBase" id="RU003357"/>
    </source>
</evidence>
<feature type="short sequence motif" description="TonB C-terminal box" evidence="13">
    <location>
        <begin position="735"/>
        <end position="752"/>
    </location>
</feature>
<dbReference type="InterPro" id="IPR036942">
    <property type="entry name" value="Beta-barrel_TonB_sf"/>
</dbReference>
<keyword evidence="19" id="KW-1185">Reference proteome</keyword>
<keyword evidence="9 14" id="KW-0798">TonB box</keyword>
<keyword evidence="10 12" id="KW-0472">Membrane</keyword>
<dbReference type="EMBL" id="JAUSRF010000001">
    <property type="protein sequence ID" value="MDP9835699.1"/>
    <property type="molecule type" value="Genomic_DNA"/>
</dbReference>
<dbReference type="Pfam" id="PF00593">
    <property type="entry name" value="TonB_dep_Rec_b-barrel"/>
    <property type="match status" value="1"/>
</dbReference>
<evidence type="ECO:0000256" key="3">
    <source>
        <dbReference type="ARBA" id="ARBA00022452"/>
    </source>
</evidence>
<comment type="subcellular location">
    <subcellularLocation>
        <location evidence="1 12">Cell outer membrane</location>
        <topology evidence="1 12">Multi-pass membrane protein</topology>
    </subcellularLocation>
</comment>
<dbReference type="PROSITE" id="PS52016">
    <property type="entry name" value="TONB_DEPENDENT_REC_3"/>
    <property type="match status" value="1"/>
</dbReference>
<dbReference type="PANTHER" id="PTHR32552">
    <property type="entry name" value="FERRICHROME IRON RECEPTOR-RELATED"/>
    <property type="match status" value="1"/>
</dbReference>
<evidence type="ECO:0000259" key="16">
    <source>
        <dbReference type="Pfam" id="PF00593"/>
    </source>
</evidence>
<dbReference type="RefSeq" id="WP_306830570.1">
    <property type="nucleotide sequence ID" value="NZ_JAUSRF010000001.1"/>
</dbReference>
<reference evidence="18 19" key="1">
    <citation type="submission" date="2023-07" db="EMBL/GenBank/DDBJ databases">
        <title>Sorghum-associated microbial communities from plants grown in Nebraska, USA.</title>
        <authorList>
            <person name="Schachtman D."/>
        </authorList>
    </citation>
    <scope>NUCLEOTIDE SEQUENCE [LARGE SCALE GENOMIC DNA]</scope>
    <source>
        <strain evidence="18 19">DS1307</strain>
    </source>
</reference>
<keyword evidence="4" id="KW-0410">Iron transport</keyword>
<dbReference type="PANTHER" id="PTHR32552:SF81">
    <property type="entry name" value="TONB-DEPENDENT OUTER MEMBRANE RECEPTOR"/>
    <property type="match status" value="1"/>
</dbReference>
<feature type="signal peptide" evidence="15">
    <location>
        <begin position="1"/>
        <end position="50"/>
    </location>
</feature>
<evidence type="ECO:0000256" key="11">
    <source>
        <dbReference type="ARBA" id="ARBA00023237"/>
    </source>
</evidence>
<dbReference type="InterPro" id="IPR039426">
    <property type="entry name" value="TonB-dep_rcpt-like"/>
</dbReference>
<evidence type="ECO:0000256" key="12">
    <source>
        <dbReference type="PROSITE-ProRule" id="PRU01360"/>
    </source>
</evidence>
<keyword evidence="11 12" id="KW-0998">Cell outer membrane</keyword>
<protein>
    <submittedName>
        <fullName evidence="18">Iron complex outermembrane receptor protein</fullName>
    </submittedName>
</protein>
<dbReference type="InterPro" id="IPR012910">
    <property type="entry name" value="Plug_dom"/>
</dbReference>
<feature type="domain" description="TonB-dependent receptor-like beta-barrel" evidence="16">
    <location>
        <begin position="271"/>
        <end position="717"/>
    </location>
</feature>
<dbReference type="InterPro" id="IPR000531">
    <property type="entry name" value="Beta-barrel_TonB"/>
</dbReference>
<dbReference type="SUPFAM" id="SSF56935">
    <property type="entry name" value="Porins"/>
    <property type="match status" value="1"/>
</dbReference>
<comment type="similarity">
    <text evidence="12 14">Belongs to the TonB-dependent receptor family.</text>
</comment>
<evidence type="ECO:0000256" key="6">
    <source>
        <dbReference type="ARBA" id="ARBA00022729"/>
    </source>
</evidence>
<keyword evidence="7" id="KW-0408">Iron</keyword>
<evidence type="ECO:0000259" key="17">
    <source>
        <dbReference type="Pfam" id="PF07715"/>
    </source>
</evidence>
<dbReference type="Pfam" id="PF07715">
    <property type="entry name" value="Plug"/>
    <property type="match status" value="1"/>
</dbReference>
<dbReference type="Proteomes" id="UP001241472">
    <property type="component" value="Unassembled WGS sequence"/>
</dbReference>
<evidence type="ECO:0000256" key="1">
    <source>
        <dbReference type="ARBA" id="ARBA00004571"/>
    </source>
</evidence>
<keyword evidence="3 12" id="KW-1134">Transmembrane beta strand</keyword>
<evidence type="ECO:0000313" key="18">
    <source>
        <dbReference type="EMBL" id="MDP9835699.1"/>
    </source>
</evidence>
<accession>A0ABT9PPA2</accession>
<keyword evidence="2 12" id="KW-0813">Transport</keyword>
<keyword evidence="6 15" id="KW-0732">Signal</keyword>
<gene>
    <name evidence="18" type="ORF">J2T09_000440</name>
</gene>
<feature type="chain" id="PRO_5046273402" evidence="15">
    <location>
        <begin position="51"/>
        <end position="752"/>
    </location>
</feature>
<evidence type="ECO:0000256" key="8">
    <source>
        <dbReference type="ARBA" id="ARBA00023065"/>
    </source>
</evidence>
<comment type="caution">
    <text evidence="18">The sequence shown here is derived from an EMBL/GenBank/DDBJ whole genome shotgun (WGS) entry which is preliminary data.</text>
</comment>
<dbReference type="InterPro" id="IPR010917">
    <property type="entry name" value="TonB_rcpt_CS"/>
</dbReference>
<organism evidence="18 19">
    <name type="scientific">Neorhizobium huautlense</name>
    <dbReference type="NCBI Taxonomy" id="67774"/>
    <lineage>
        <taxon>Bacteria</taxon>
        <taxon>Pseudomonadati</taxon>
        <taxon>Pseudomonadota</taxon>
        <taxon>Alphaproteobacteria</taxon>
        <taxon>Hyphomicrobiales</taxon>
        <taxon>Rhizobiaceae</taxon>
        <taxon>Rhizobium/Agrobacterium group</taxon>
        <taxon>Neorhizobium</taxon>
    </lineage>
</organism>
<sequence length="752" mass="81304">MSSAYIDPQNLAPVRTLSKTAACAKGSRRARLLAGVAFSLSMAVAGAVYAQDVREDASEQSSDGTTVLNVVTVEARRYGENPIDVPVSVSVVSEEQITEERLNEIQDLAGKTVGVQMPNYGDDPRTVQPIVRGVGTLSTMLSPDNSTAPTIVDGVPMPAFAANGQLLDVGQVEVLRGPQGTLFGRNSTGGAINVFSVTPTDETVRQVTAEIGTEGYRKGEFLLGGAINEELMGRFSMRYLSRGAYVTNDHPGQEDIGGFDLGAAKGTFLFTPGDATEVKLSLGFERYVGETGYPYLLRDGNAWQETPEFRRSLAYTTLNVSHEFENFALKTTTGFTHYDIYNWTDNSDGYVNSATFGAYGIPTPVAAYTYDGDINITNQRENQFYQEVRLQSLEGADTKWVVGGVFSYNDFTENAFGTSSMSASINGTRDVNLTSTSSAVFFDIAQPLGQKFEIGGGMRYTHERKGIDALYTGTGFPGTVASYSQDSSRNFDMLSGRMSISYKLTEDSLLYGSISRGNKAGGYPRFTGNAATGDPETGYDDTSIWAYELGWKAQFPETGTTVSFAGFYNDVKDEAIFGYDPLTASFPIENFDLENYGFEAEVRKEFDNGFSLVGGVTYTHSEITGIPADGVLAAKVGNETPNVPRWSGNLGIAYSGPADFLQVEGDSEFSGYVGYRYVGKRAGDTANNFELDAQHVVDARVGLKIDQTEFYVFGENLIGEKLEQQGANMTGSINSVLVSRGRTIGIGVTTKF</sequence>